<feature type="transmembrane region" description="Helical" evidence="1">
    <location>
        <begin position="68"/>
        <end position="93"/>
    </location>
</feature>
<dbReference type="RefSeq" id="WP_345150223.1">
    <property type="nucleotide sequence ID" value="NZ_BAABEO010000011.1"/>
</dbReference>
<reference evidence="3" key="1">
    <citation type="journal article" date="2019" name="Int. J. Syst. Evol. Microbiol.">
        <title>The Global Catalogue of Microorganisms (GCM) 10K type strain sequencing project: providing services to taxonomists for standard genome sequencing and annotation.</title>
        <authorList>
            <consortium name="The Broad Institute Genomics Platform"/>
            <consortium name="The Broad Institute Genome Sequencing Center for Infectious Disease"/>
            <person name="Wu L."/>
            <person name="Ma J."/>
        </authorList>
    </citation>
    <scope>NUCLEOTIDE SEQUENCE [LARGE SCALE GENOMIC DNA]</scope>
    <source>
        <strain evidence="3">JCM 30742</strain>
    </source>
</reference>
<protein>
    <recommendedName>
        <fullName evidence="4">DUF1707 domain-containing protein</fullName>
    </recommendedName>
</protein>
<evidence type="ECO:0000313" key="3">
    <source>
        <dbReference type="Proteomes" id="UP001500752"/>
    </source>
</evidence>
<feature type="transmembrane region" description="Helical" evidence="1">
    <location>
        <begin position="105"/>
        <end position="128"/>
    </location>
</feature>
<dbReference type="EMBL" id="BAABEO010000011">
    <property type="protein sequence ID" value="GAA3680574.1"/>
    <property type="molecule type" value="Genomic_DNA"/>
</dbReference>
<sequence>MTHTPDEEYAADLREILEFRGVPTEAATQIVREVQSHVAESGEDPVAAFGTPGEYADSFAPKSRMARFWMLILSSVILAFGGTYVLITGVFALQAPGHDLWGLPPWIRIAVGAAGIASFIALVLLAGARSKRRSLTWHI</sequence>
<keyword evidence="3" id="KW-1185">Reference proteome</keyword>
<dbReference type="Proteomes" id="UP001500752">
    <property type="component" value="Unassembled WGS sequence"/>
</dbReference>
<accession>A0ABP7CA42</accession>
<evidence type="ECO:0000313" key="2">
    <source>
        <dbReference type="EMBL" id="GAA3680574.1"/>
    </source>
</evidence>
<comment type="caution">
    <text evidence="2">The sequence shown here is derived from an EMBL/GenBank/DDBJ whole genome shotgun (WGS) entry which is preliminary data.</text>
</comment>
<evidence type="ECO:0008006" key="4">
    <source>
        <dbReference type="Google" id="ProtNLM"/>
    </source>
</evidence>
<keyword evidence="1" id="KW-1133">Transmembrane helix</keyword>
<evidence type="ECO:0000256" key="1">
    <source>
        <dbReference type="SAM" id="Phobius"/>
    </source>
</evidence>
<keyword evidence="1" id="KW-0472">Membrane</keyword>
<proteinExistence type="predicted"/>
<organism evidence="2 3">
    <name type="scientific">Arthrobacter ginkgonis</name>
    <dbReference type="NCBI Taxonomy" id="1630594"/>
    <lineage>
        <taxon>Bacteria</taxon>
        <taxon>Bacillati</taxon>
        <taxon>Actinomycetota</taxon>
        <taxon>Actinomycetes</taxon>
        <taxon>Micrococcales</taxon>
        <taxon>Micrococcaceae</taxon>
        <taxon>Arthrobacter</taxon>
    </lineage>
</organism>
<keyword evidence="1" id="KW-0812">Transmembrane</keyword>
<gene>
    <name evidence="2" type="ORF">GCM10023081_18380</name>
</gene>
<name>A0ABP7CA42_9MICC</name>